<keyword evidence="1" id="KW-0812">Transmembrane</keyword>
<keyword evidence="1" id="KW-1133">Transmembrane helix</keyword>
<feature type="transmembrane region" description="Helical" evidence="1">
    <location>
        <begin position="6"/>
        <end position="28"/>
    </location>
</feature>
<dbReference type="EMBL" id="ML119121">
    <property type="protein sequence ID" value="RPB13787.1"/>
    <property type="molecule type" value="Genomic_DNA"/>
</dbReference>
<gene>
    <name evidence="2" type="ORF">P167DRAFT_97125</name>
</gene>
<feature type="transmembrane region" description="Helical" evidence="1">
    <location>
        <begin position="116"/>
        <end position="139"/>
    </location>
</feature>
<accession>A0A3N4KTF4</accession>
<protein>
    <submittedName>
        <fullName evidence="2">Uncharacterized protein</fullName>
    </submittedName>
</protein>
<dbReference type="InParanoid" id="A0A3N4KTF4"/>
<sequence>MGLGFFFRAFAHVLVDVIAFSSLFGCYYCLQAYIFISYIQMLSYVCLGFSVNFRENILSSHIPLIFYSPRLSFLLLSLQGTPILVTSFLFLVWFLLSRFIIWRVLFLFIGFRYKSFIPRIVFIINYPIYSFFFPFFFFFCTREGTKYSSSSPSGVIHTLSETSDSDQTWSYFSFVIGRAVYQRFRGSSGYYISIVVRNFFLYIFFVGGCAGVAICIITFLKFRISRLCTLSPGNLHSTLFNNSPVHGAIEG</sequence>
<dbReference type="Proteomes" id="UP000277580">
    <property type="component" value="Unassembled WGS sequence"/>
</dbReference>
<evidence type="ECO:0000313" key="3">
    <source>
        <dbReference type="Proteomes" id="UP000277580"/>
    </source>
</evidence>
<feature type="transmembrane region" description="Helical" evidence="1">
    <location>
        <begin position="73"/>
        <end position="96"/>
    </location>
</feature>
<evidence type="ECO:0000313" key="2">
    <source>
        <dbReference type="EMBL" id="RPB13787.1"/>
    </source>
</evidence>
<evidence type="ECO:0000256" key="1">
    <source>
        <dbReference type="SAM" id="Phobius"/>
    </source>
</evidence>
<feature type="transmembrane region" description="Helical" evidence="1">
    <location>
        <begin position="199"/>
        <end position="220"/>
    </location>
</feature>
<dbReference type="OrthoDB" id="10507061at2759"/>
<name>A0A3N4KTF4_9PEZI</name>
<keyword evidence="3" id="KW-1185">Reference proteome</keyword>
<feature type="transmembrane region" description="Helical" evidence="1">
    <location>
        <begin position="35"/>
        <end position="53"/>
    </location>
</feature>
<keyword evidence="1" id="KW-0472">Membrane</keyword>
<reference evidence="2 3" key="1">
    <citation type="journal article" date="2018" name="Nat. Ecol. Evol.">
        <title>Pezizomycetes genomes reveal the molecular basis of ectomycorrhizal truffle lifestyle.</title>
        <authorList>
            <person name="Murat C."/>
            <person name="Payen T."/>
            <person name="Noel B."/>
            <person name="Kuo A."/>
            <person name="Morin E."/>
            <person name="Chen J."/>
            <person name="Kohler A."/>
            <person name="Krizsan K."/>
            <person name="Balestrini R."/>
            <person name="Da Silva C."/>
            <person name="Montanini B."/>
            <person name="Hainaut M."/>
            <person name="Levati E."/>
            <person name="Barry K.W."/>
            <person name="Belfiori B."/>
            <person name="Cichocki N."/>
            <person name="Clum A."/>
            <person name="Dockter R.B."/>
            <person name="Fauchery L."/>
            <person name="Guy J."/>
            <person name="Iotti M."/>
            <person name="Le Tacon F."/>
            <person name="Lindquist E.A."/>
            <person name="Lipzen A."/>
            <person name="Malagnac F."/>
            <person name="Mello A."/>
            <person name="Molinier V."/>
            <person name="Miyauchi S."/>
            <person name="Poulain J."/>
            <person name="Riccioni C."/>
            <person name="Rubini A."/>
            <person name="Sitrit Y."/>
            <person name="Splivallo R."/>
            <person name="Traeger S."/>
            <person name="Wang M."/>
            <person name="Zifcakova L."/>
            <person name="Wipf D."/>
            <person name="Zambonelli A."/>
            <person name="Paolocci F."/>
            <person name="Nowrousian M."/>
            <person name="Ottonello S."/>
            <person name="Baldrian P."/>
            <person name="Spatafora J.W."/>
            <person name="Henrissat B."/>
            <person name="Nagy L.G."/>
            <person name="Aury J.M."/>
            <person name="Wincker P."/>
            <person name="Grigoriev I.V."/>
            <person name="Bonfante P."/>
            <person name="Martin F.M."/>
        </authorList>
    </citation>
    <scope>NUCLEOTIDE SEQUENCE [LARGE SCALE GENOMIC DNA]</scope>
    <source>
        <strain evidence="2 3">CCBAS932</strain>
    </source>
</reference>
<organism evidence="2 3">
    <name type="scientific">Morchella conica CCBAS932</name>
    <dbReference type="NCBI Taxonomy" id="1392247"/>
    <lineage>
        <taxon>Eukaryota</taxon>
        <taxon>Fungi</taxon>
        <taxon>Dikarya</taxon>
        <taxon>Ascomycota</taxon>
        <taxon>Pezizomycotina</taxon>
        <taxon>Pezizomycetes</taxon>
        <taxon>Pezizales</taxon>
        <taxon>Morchellaceae</taxon>
        <taxon>Morchella</taxon>
    </lineage>
</organism>
<dbReference type="AlphaFoldDB" id="A0A3N4KTF4"/>
<proteinExistence type="predicted"/>